<sequence>MQNTHELFDRAALTVVSLGNAIDVVVSTPSTRNSTLKADILQPDRGQHGLFVCVVQIATQSHIFVLDMTQIRVCPDQLRRILVDPLIAKCGVGLDSDAKMIWYDFAIEAYRLIDLGWMIKIAFPIYYRNKAGCISLQHCVADVLHCFMNKEEQTTTWDVGLAGNSSSTQSLVNYAALDAQAGHELYAILIRAIEVTSDQRQTFIPEDWYAYNFVGGQMTRMERNLSGMHEKWSFKVCRWYRGAVITNFWP</sequence>
<protein>
    <submittedName>
        <fullName evidence="4">Ribonuclease H-like domain-containing protein</fullName>
    </submittedName>
</protein>
<dbReference type="GO" id="GO:0005737">
    <property type="term" value="C:cytoplasm"/>
    <property type="evidence" value="ECO:0007669"/>
    <property type="project" value="TreeGrafter"/>
</dbReference>
<dbReference type="InterPro" id="IPR036397">
    <property type="entry name" value="RNaseH_sf"/>
</dbReference>
<evidence type="ECO:0000256" key="1">
    <source>
        <dbReference type="ARBA" id="ARBA00022722"/>
    </source>
</evidence>
<dbReference type="EMBL" id="JAWWNJ010000023">
    <property type="protein sequence ID" value="KAK7033319.1"/>
    <property type="molecule type" value="Genomic_DNA"/>
</dbReference>
<dbReference type="PANTHER" id="PTHR13620">
    <property type="entry name" value="3-5 EXONUCLEASE"/>
    <property type="match status" value="1"/>
</dbReference>
<dbReference type="PANTHER" id="PTHR13620:SF104">
    <property type="entry name" value="EXONUCLEASE 3'-5' DOMAIN-CONTAINING PROTEIN 2"/>
    <property type="match status" value="1"/>
</dbReference>
<dbReference type="GO" id="GO:0008408">
    <property type="term" value="F:3'-5' exonuclease activity"/>
    <property type="evidence" value="ECO:0007669"/>
    <property type="project" value="InterPro"/>
</dbReference>
<dbReference type="SUPFAM" id="SSF53098">
    <property type="entry name" value="Ribonuclease H-like"/>
    <property type="match status" value="1"/>
</dbReference>
<dbReference type="GO" id="GO:0005634">
    <property type="term" value="C:nucleus"/>
    <property type="evidence" value="ECO:0007669"/>
    <property type="project" value="TreeGrafter"/>
</dbReference>
<comment type="caution">
    <text evidence="4">The sequence shown here is derived from an EMBL/GenBank/DDBJ whole genome shotgun (WGS) entry which is preliminary data.</text>
</comment>
<dbReference type="InterPro" id="IPR051132">
    <property type="entry name" value="3-5_Exonuclease_domain"/>
</dbReference>
<evidence type="ECO:0000259" key="3">
    <source>
        <dbReference type="Pfam" id="PF01612"/>
    </source>
</evidence>
<keyword evidence="5" id="KW-1185">Reference proteome</keyword>
<keyword evidence="1" id="KW-0540">Nuclease</keyword>
<feature type="domain" description="3'-5' exonuclease" evidence="3">
    <location>
        <begin position="48"/>
        <end position="191"/>
    </location>
</feature>
<keyword evidence="2" id="KW-0378">Hydrolase</keyword>
<dbReference type="AlphaFoldDB" id="A0AAW0C2Y7"/>
<dbReference type="InterPro" id="IPR002562">
    <property type="entry name" value="3'-5'_exonuclease_dom"/>
</dbReference>
<accession>A0AAW0C2Y7</accession>
<gene>
    <name evidence="4" type="ORF">R3P38DRAFT_2773736</name>
</gene>
<evidence type="ECO:0000256" key="2">
    <source>
        <dbReference type="ARBA" id="ARBA00022801"/>
    </source>
</evidence>
<dbReference type="InterPro" id="IPR012337">
    <property type="entry name" value="RNaseH-like_sf"/>
</dbReference>
<evidence type="ECO:0000313" key="4">
    <source>
        <dbReference type="EMBL" id="KAK7033319.1"/>
    </source>
</evidence>
<name>A0AAW0C2Y7_9AGAR</name>
<dbReference type="Proteomes" id="UP001362999">
    <property type="component" value="Unassembled WGS sequence"/>
</dbReference>
<reference evidence="4 5" key="1">
    <citation type="journal article" date="2024" name="J Genomics">
        <title>Draft genome sequencing and assembly of Favolaschia claudopus CIRM-BRFM 2984 isolated from oak limbs.</title>
        <authorList>
            <person name="Navarro D."/>
            <person name="Drula E."/>
            <person name="Chaduli D."/>
            <person name="Cazenave R."/>
            <person name="Ahrendt S."/>
            <person name="Wang J."/>
            <person name="Lipzen A."/>
            <person name="Daum C."/>
            <person name="Barry K."/>
            <person name="Grigoriev I.V."/>
            <person name="Favel A."/>
            <person name="Rosso M.N."/>
            <person name="Martin F."/>
        </authorList>
    </citation>
    <scope>NUCLEOTIDE SEQUENCE [LARGE SCALE GENOMIC DNA]</scope>
    <source>
        <strain evidence="4 5">CIRM-BRFM 2984</strain>
    </source>
</reference>
<dbReference type="Gene3D" id="3.30.420.10">
    <property type="entry name" value="Ribonuclease H-like superfamily/Ribonuclease H"/>
    <property type="match status" value="1"/>
</dbReference>
<dbReference type="Pfam" id="PF01612">
    <property type="entry name" value="DNA_pol_A_exo1"/>
    <property type="match status" value="1"/>
</dbReference>
<proteinExistence type="predicted"/>
<organism evidence="4 5">
    <name type="scientific">Favolaschia claudopus</name>
    <dbReference type="NCBI Taxonomy" id="2862362"/>
    <lineage>
        <taxon>Eukaryota</taxon>
        <taxon>Fungi</taxon>
        <taxon>Dikarya</taxon>
        <taxon>Basidiomycota</taxon>
        <taxon>Agaricomycotina</taxon>
        <taxon>Agaricomycetes</taxon>
        <taxon>Agaricomycetidae</taxon>
        <taxon>Agaricales</taxon>
        <taxon>Marasmiineae</taxon>
        <taxon>Mycenaceae</taxon>
        <taxon>Favolaschia</taxon>
    </lineage>
</organism>
<evidence type="ECO:0000313" key="5">
    <source>
        <dbReference type="Proteomes" id="UP001362999"/>
    </source>
</evidence>
<dbReference type="GO" id="GO:0006139">
    <property type="term" value="P:nucleobase-containing compound metabolic process"/>
    <property type="evidence" value="ECO:0007669"/>
    <property type="project" value="InterPro"/>
</dbReference>
<dbReference type="GO" id="GO:0003676">
    <property type="term" value="F:nucleic acid binding"/>
    <property type="evidence" value="ECO:0007669"/>
    <property type="project" value="InterPro"/>
</dbReference>